<feature type="transmembrane region" description="Helical" evidence="1">
    <location>
        <begin position="18"/>
        <end position="39"/>
    </location>
</feature>
<gene>
    <name evidence="2" type="ORF">WKV53_26685</name>
</gene>
<feature type="transmembrane region" description="Helical" evidence="1">
    <location>
        <begin position="76"/>
        <end position="101"/>
    </location>
</feature>
<protein>
    <recommendedName>
        <fullName evidence="4">DUF1206 domain-containing protein</fullName>
    </recommendedName>
</protein>
<evidence type="ECO:0008006" key="4">
    <source>
        <dbReference type="Google" id="ProtNLM"/>
    </source>
</evidence>
<accession>A0ABU9B269</accession>
<keyword evidence="1" id="KW-0472">Membrane</keyword>
<proteinExistence type="predicted"/>
<keyword evidence="1" id="KW-0812">Transmembrane</keyword>
<dbReference type="Proteomes" id="UP001371305">
    <property type="component" value="Unassembled WGS sequence"/>
</dbReference>
<comment type="caution">
    <text evidence="2">The sequence shown here is derived from an EMBL/GenBank/DDBJ whole genome shotgun (WGS) entry which is preliminary data.</text>
</comment>
<evidence type="ECO:0000313" key="2">
    <source>
        <dbReference type="EMBL" id="MEK7954132.1"/>
    </source>
</evidence>
<evidence type="ECO:0000256" key="1">
    <source>
        <dbReference type="SAM" id="Phobius"/>
    </source>
</evidence>
<reference evidence="2 3" key="1">
    <citation type="submission" date="2024-04" db="EMBL/GenBank/DDBJ databases">
        <title>Luteolibacter sp. isolated from soil.</title>
        <authorList>
            <person name="An J."/>
        </authorList>
    </citation>
    <scope>NUCLEOTIDE SEQUENCE [LARGE SCALE GENOMIC DNA]</scope>
    <source>
        <strain evidence="2 3">Y139</strain>
    </source>
</reference>
<dbReference type="EMBL" id="JBBUKT010000016">
    <property type="protein sequence ID" value="MEK7954132.1"/>
    <property type="molecule type" value="Genomic_DNA"/>
</dbReference>
<organism evidence="2 3">
    <name type="scientific">Luteolibacter soli</name>
    <dbReference type="NCBI Taxonomy" id="3135280"/>
    <lineage>
        <taxon>Bacteria</taxon>
        <taxon>Pseudomonadati</taxon>
        <taxon>Verrucomicrobiota</taxon>
        <taxon>Verrucomicrobiia</taxon>
        <taxon>Verrucomicrobiales</taxon>
        <taxon>Verrucomicrobiaceae</taxon>
        <taxon>Luteolibacter</taxon>
    </lineage>
</organism>
<keyword evidence="1" id="KW-1133">Transmembrane helix</keyword>
<evidence type="ECO:0000313" key="3">
    <source>
        <dbReference type="Proteomes" id="UP001371305"/>
    </source>
</evidence>
<dbReference type="RefSeq" id="WP_341407900.1">
    <property type="nucleotide sequence ID" value="NZ_JBBUKT010000016.1"/>
</dbReference>
<keyword evidence="3" id="KW-1185">Reference proteome</keyword>
<name>A0ABU9B269_9BACT</name>
<sequence length="115" mass="12578">MSVVSPANPAAFRNSEKLWFRWAIVCAVSLCLGVVTWGITAYLTNEAMNEISAVLGASSDLPDPDFIQRKAAPIKILAMTTSGLLLAFGAGFLFCFVRWLLAIRRRRAAEAFGMH</sequence>